<accession>A0ABR1Y1X9</accession>
<evidence type="ECO:0008006" key="4">
    <source>
        <dbReference type="Google" id="ProtNLM"/>
    </source>
</evidence>
<dbReference type="EMBL" id="JBBWUH010000002">
    <property type="protein sequence ID" value="KAK8175182.1"/>
    <property type="molecule type" value="Genomic_DNA"/>
</dbReference>
<evidence type="ECO:0000256" key="1">
    <source>
        <dbReference type="SAM" id="SignalP"/>
    </source>
</evidence>
<reference evidence="2 3" key="1">
    <citation type="journal article" date="2022" name="G3 (Bethesda)">
        <title>Enemy or ally: a genomic approach to elucidate the lifestyle of Phyllosticta citrichinaensis.</title>
        <authorList>
            <person name="Buijs V.A."/>
            <person name="Groenewald J.Z."/>
            <person name="Haridas S."/>
            <person name="LaButti K.M."/>
            <person name="Lipzen A."/>
            <person name="Martin F.M."/>
            <person name="Barry K."/>
            <person name="Grigoriev I.V."/>
            <person name="Crous P.W."/>
            <person name="Seidl M.F."/>
        </authorList>
    </citation>
    <scope>NUCLEOTIDE SEQUENCE [LARGE SCALE GENOMIC DNA]</scope>
    <source>
        <strain evidence="2 3">CBS 129764</strain>
    </source>
</reference>
<proteinExistence type="predicted"/>
<sequence>MCQSGLFLFFFFFVPAKPLIPGPCSPLHISSILNIDSIETGISASISGSVHVFRRGTGGEISFPRWRCKCFHSFSNLFKHQFRISCVRYYGISCVPRSQKICAQPARRLR</sequence>
<gene>
    <name evidence="2" type="ORF">IWX90DRAFT_101796</name>
</gene>
<keyword evidence="1" id="KW-0732">Signal</keyword>
<feature type="signal peptide" evidence="1">
    <location>
        <begin position="1"/>
        <end position="16"/>
    </location>
</feature>
<name>A0ABR1Y1X9_9PEZI</name>
<evidence type="ECO:0000313" key="3">
    <source>
        <dbReference type="Proteomes" id="UP001456524"/>
    </source>
</evidence>
<dbReference type="Proteomes" id="UP001456524">
    <property type="component" value="Unassembled WGS sequence"/>
</dbReference>
<feature type="chain" id="PRO_5045870038" description="Secreted protein" evidence="1">
    <location>
        <begin position="17"/>
        <end position="110"/>
    </location>
</feature>
<protein>
    <recommendedName>
        <fullName evidence="4">Secreted protein</fullName>
    </recommendedName>
</protein>
<evidence type="ECO:0000313" key="2">
    <source>
        <dbReference type="EMBL" id="KAK8175182.1"/>
    </source>
</evidence>
<keyword evidence="3" id="KW-1185">Reference proteome</keyword>
<organism evidence="2 3">
    <name type="scientific">Phyllosticta citrichinensis</name>
    <dbReference type="NCBI Taxonomy" id="1130410"/>
    <lineage>
        <taxon>Eukaryota</taxon>
        <taxon>Fungi</taxon>
        <taxon>Dikarya</taxon>
        <taxon>Ascomycota</taxon>
        <taxon>Pezizomycotina</taxon>
        <taxon>Dothideomycetes</taxon>
        <taxon>Dothideomycetes incertae sedis</taxon>
        <taxon>Botryosphaeriales</taxon>
        <taxon>Phyllostictaceae</taxon>
        <taxon>Phyllosticta</taxon>
    </lineage>
</organism>
<comment type="caution">
    <text evidence="2">The sequence shown here is derived from an EMBL/GenBank/DDBJ whole genome shotgun (WGS) entry which is preliminary data.</text>
</comment>